<name>A0A9D4KID1_DREPO</name>
<organism evidence="3 4">
    <name type="scientific">Dreissena polymorpha</name>
    <name type="common">Zebra mussel</name>
    <name type="synonym">Mytilus polymorpha</name>
    <dbReference type="NCBI Taxonomy" id="45954"/>
    <lineage>
        <taxon>Eukaryota</taxon>
        <taxon>Metazoa</taxon>
        <taxon>Spiralia</taxon>
        <taxon>Lophotrochozoa</taxon>
        <taxon>Mollusca</taxon>
        <taxon>Bivalvia</taxon>
        <taxon>Autobranchia</taxon>
        <taxon>Heteroconchia</taxon>
        <taxon>Euheterodonta</taxon>
        <taxon>Imparidentia</taxon>
        <taxon>Neoheterodontei</taxon>
        <taxon>Myida</taxon>
        <taxon>Dreissenoidea</taxon>
        <taxon>Dreissenidae</taxon>
        <taxon>Dreissena</taxon>
    </lineage>
</organism>
<feature type="compositionally biased region" description="Polar residues" evidence="1">
    <location>
        <begin position="430"/>
        <end position="456"/>
    </location>
</feature>
<feature type="compositionally biased region" description="Basic and acidic residues" evidence="1">
    <location>
        <begin position="217"/>
        <end position="231"/>
    </location>
</feature>
<feature type="transmembrane region" description="Helical" evidence="2">
    <location>
        <begin position="609"/>
        <end position="630"/>
    </location>
</feature>
<feature type="compositionally biased region" description="Basic and acidic residues" evidence="1">
    <location>
        <begin position="187"/>
        <end position="207"/>
    </location>
</feature>
<dbReference type="AlphaFoldDB" id="A0A9D4KID1"/>
<evidence type="ECO:0000313" key="4">
    <source>
        <dbReference type="Proteomes" id="UP000828390"/>
    </source>
</evidence>
<protein>
    <submittedName>
        <fullName evidence="3">Uncharacterized protein</fullName>
    </submittedName>
</protein>
<evidence type="ECO:0000256" key="2">
    <source>
        <dbReference type="SAM" id="Phobius"/>
    </source>
</evidence>
<feature type="compositionally biased region" description="Basic and acidic residues" evidence="1">
    <location>
        <begin position="457"/>
        <end position="469"/>
    </location>
</feature>
<accession>A0A9D4KID1</accession>
<evidence type="ECO:0000313" key="3">
    <source>
        <dbReference type="EMBL" id="KAH3840517.1"/>
    </source>
</evidence>
<comment type="caution">
    <text evidence="3">The sequence shown here is derived from an EMBL/GenBank/DDBJ whole genome shotgun (WGS) entry which is preliminary data.</text>
</comment>
<reference evidence="3" key="1">
    <citation type="journal article" date="2019" name="bioRxiv">
        <title>The Genome of the Zebra Mussel, Dreissena polymorpha: A Resource for Invasive Species Research.</title>
        <authorList>
            <person name="McCartney M.A."/>
            <person name="Auch B."/>
            <person name="Kono T."/>
            <person name="Mallez S."/>
            <person name="Zhang Y."/>
            <person name="Obille A."/>
            <person name="Becker A."/>
            <person name="Abrahante J.E."/>
            <person name="Garbe J."/>
            <person name="Badalamenti J.P."/>
            <person name="Herman A."/>
            <person name="Mangelson H."/>
            <person name="Liachko I."/>
            <person name="Sullivan S."/>
            <person name="Sone E.D."/>
            <person name="Koren S."/>
            <person name="Silverstein K.A.T."/>
            <person name="Beckman K.B."/>
            <person name="Gohl D.M."/>
        </authorList>
    </citation>
    <scope>NUCLEOTIDE SEQUENCE</scope>
    <source>
        <strain evidence="3">Duluth1</strain>
        <tissue evidence="3">Whole animal</tissue>
    </source>
</reference>
<keyword evidence="2" id="KW-1133">Transmembrane helix</keyword>
<keyword evidence="2" id="KW-0472">Membrane</keyword>
<feature type="region of interest" description="Disordered" evidence="1">
    <location>
        <begin position="413"/>
        <end position="469"/>
    </location>
</feature>
<sequence length="634" mass="71077">MVSVLGVEEIATCRSGPDNDIDLKAVYGGRILGRRQTSLKVNPVFTDHQATFNAEDDQNISLHVTMYETFPRTKDRQLSNPVTQGEKMVHNGQLTNGHLRVANGVHGVYSGKEVYIDEENQLMDVNRNTLTQSKTFDSFLRISQEVHEDIPVYAKVTKKRNLPELLGPLNNEKIQVDVTAEIDDKEGESKNENINDQNKSKFDEKQKYQKSGSSDSLVRKNEDSHEDGLKDVHCYENKGLVNDEGKNNSHGSNLAAESSVLTRTDSFTLLSQSKNILPNSQFSSSPLIPHDYQINSEDESEGKEVVSTEILTEVIVHKVDEPSINCSDLKRCSHKLCRQENLCDSLDEMEDDWPDLDTLVRSDNDAIVEVDNQTHDVPYPRVRSVSDVVDPDYATIESVNEIGENEDLKAKEGTYKKNTKSSKVSSKGSTINEGSTRTLKSILTSSSNISHLSESQNGEHKRSVSESEIHEVKSVKFSQDTVFNENKSNKYKQEKINLRDIYCGKISSDAAMAKLNPLFMDDEGKTGSLTDDEKLAYQLTLKNAMKLSKGKAGSLNQPSYLEQYLILKAHGLKAGDGIERLPEWMDKPDYHRLIQRTLAKERRKCVCKWTLVILTVFAITAVATVLGIHFTEGL</sequence>
<evidence type="ECO:0000256" key="1">
    <source>
        <dbReference type="SAM" id="MobiDB-lite"/>
    </source>
</evidence>
<gene>
    <name evidence="3" type="ORF">DPMN_113967</name>
</gene>
<feature type="region of interest" description="Disordered" evidence="1">
    <location>
        <begin position="181"/>
        <end position="231"/>
    </location>
</feature>
<keyword evidence="2" id="KW-0812">Transmembrane</keyword>
<proteinExistence type="predicted"/>
<dbReference type="Proteomes" id="UP000828390">
    <property type="component" value="Unassembled WGS sequence"/>
</dbReference>
<reference evidence="3" key="2">
    <citation type="submission" date="2020-11" db="EMBL/GenBank/DDBJ databases">
        <authorList>
            <person name="McCartney M.A."/>
            <person name="Auch B."/>
            <person name="Kono T."/>
            <person name="Mallez S."/>
            <person name="Becker A."/>
            <person name="Gohl D.M."/>
            <person name="Silverstein K.A.T."/>
            <person name="Koren S."/>
            <person name="Bechman K.B."/>
            <person name="Herman A."/>
            <person name="Abrahante J.E."/>
            <person name="Garbe J."/>
        </authorList>
    </citation>
    <scope>NUCLEOTIDE SEQUENCE</scope>
    <source>
        <strain evidence="3">Duluth1</strain>
        <tissue evidence="3">Whole animal</tissue>
    </source>
</reference>
<dbReference type="EMBL" id="JAIWYP010000004">
    <property type="protein sequence ID" value="KAH3840517.1"/>
    <property type="molecule type" value="Genomic_DNA"/>
</dbReference>
<keyword evidence="4" id="KW-1185">Reference proteome</keyword>